<dbReference type="PANTHER" id="PTHR35602">
    <property type="entry name" value="ESTERASE YQIA-RELATED"/>
    <property type="match status" value="1"/>
</dbReference>
<keyword evidence="1" id="KW-0378">Hydrolase</keyword>
<dbReference type="InterPro" id="IPR008886">
    <property type="entry name" value="UPF0227/Esterase_YqiA"/>
</dbReference>
<gene>
    <name evidence="1" type="ORF">ABUE30_06540</name>
</gene>
<evidence type="ECO:0000313" key="2">
    <source>
        <dbReference type="Proteomes" id="UP001629953"/>
    </source>
</evidence>
<reference evidence="1 2" key="1">
    <citation type="journal article" date="2013" name="Int. J. Syst. Evol. Microbiol.">
        <title>Celerinatantimonas yamalensis sp. nov., a cold-adapted diazotrophic bacterium from a cold permafrost brine.</title>
        <authorList>
            <person name="Shcherbakova V."/>
            <person name="Chuvilskaya N."/>
            <person name="Rivkina E."/>
            <person name="Demidov N."/>
            <person name="Uchaeva V."/>
            <person name="Suetin S."/>
            <person name="Suzina N."/>
            <person name="Gilichinsky D."/>
        </authorList>
    </citation>
    <scope>NUCLEOTIDE SEQUENCE [LARGE SCALE GENOMIC DNA]</scope>
    <source>
        <strain evidence="1 2">C7</strain>
    </source>
</reference>
<dbReference type="InterPro" id="IPR029058">
    <property type="entry name" value="AB_hydrolase_fold"/>
</dbReference>
<dbReference type="Proteomes" id="UP001629953">
    <property type="component" value="Unassembled WGS sequence"/>
</dbReference>
<dbReference type="GO" id="GO:0016787">
    <property type="term" value="F:hydrolase activity"/>
    <property type="evidence" value="ECO:0007669"/>
    <property type="project" value="UniProtKB-KW"/>
</dbReference>
<comment type="caution">
    <text evidence="1">The sequence shown here is derived from an EMBL/GenBank/DDBJ whole genome shotgun (WGS) entry which is preliminary data.</text>
</comment>
<accession>A0ABW9G564</accession>
<dbReference type="RefSeq" id="WP_408622909.1">
    <property type="nucleotide sequence ID" value="NZ_JBEQCT010000002.1"/>
</dbReference>
<dbReference type="PANTHER" id="PTHR35602:SF3">
    <property type="entry name" value="ESTERASE YQIA"/>
    <property type="match status" value="1"/>
</dbReference>
<protein>
    <submittedName>
        <fullName evidence="1">YqiA/YcfP family alpha/beta fold hydrolase</fullName>
    </submittedName>
</protein>
<dbReference type="SUPFAM" id="SSF53474">
    <property type="entry name" value="alpha/beta-Hydrolases"/>
    <property type="match status" value="1"/>
</dbReference>
<dbReference type="Gene3D" id="3.40.50.1820">
    <property type="entry name" value="alpha/beta hydrolase"/>
    <property type="match status" value="1"/>
</dbReference>
<dbReference type="Pfam" id="PF05728">
    <property type="entry name" value="UPF0227"/>
    <property type="match status" value="1"/>
</dbReference>
<organism evidence="1 2">
    <name type="scientific">Celerinatantimonas yamalensis</name>
    <dbReference type="NCBI Taxonomy" id="559956"/>
    <lineage>
        <taxon>Bacteria</taxon>
        <taxon>Pseudomonadati</taxon>
        <taxon>Pseudomonadota</taxon>
        <taxon>Gammaproteobacteria</taxon>
        <taxon>Celerinatantimonadaceae</taxon>
        <taxon>Celerinatantimonas</taxon>
    </lineage>
</organism>
<keyword evidence="2" id="KW-1185">Reference proteome</keyword>
<name>A0ABW9G564_9GAMM</name>
<proteinExistence type="predicted"/>
<evidence type="ECO:0000313" key="1">
    <source>
        <dbReference type="EMBL" id="MFM2484723.1"/>
    </source>
</evidence>
<dbReference type="EMBL" id="JBEQCT010000002">
    <property type="protein sequence ID" value="MFM2484723.1"/>
    <property type="molecule type" value="Genomic_DNA"/>
</dbReference>
<sequence length="194" mass="21716">MARYLLFIHGYQGSSQSYKGACLRQYLQTHNPDTVLLIPQLACYPQPAWLQIREILDTFAGELIGIVGASMGGLMAAKASVDSGLPAVLVNPLADLSIVTNLLGEHIHPQTQEQYRLNTKHLEQLKEMQIAPERCSQRQWLILQTGDELLDFQQALKMYPHTKQTIECGGNHGFAGFARYVPAIIQFLLNNKKI</sequence>